<dbReference type="Proteomes" id="UP000887578">
    <property type="component" value="Unplaced"/>
</dbReference>
<evidence type="ECO:0000313" key="2">
    <source>
        <dbReference type="Proteomes" id="UP000887578"/>
    </source>
</evidence>
<organism evidence="2 3">
    <name type="scientific">Panagrolaimus davidi</name>
    <dbReference type="NCBI Taxonomy" id="227884"/>
    <lineage>
        <taxon>Eukaryota</taxon>
        <taxon>Metazoa</taxon>
        <taxon>Ecdysozoa</taxon>
        <taxon>Nematoda</taxon>
        <taxon>Chromadorea</taxon>
        <taxon>Rhabditida</taxon>
        <taxon>Tylenchina</taxon>
        <taxon>Panagrolaimomorpha</taxon>
        <taxon>Panagrolaimoidea</taxon>
        <taxon>Panagrolaimidae</taxon>
        <taxon>Panagrolaimus</taxon>
    </lineage>
</organism>
<accession>A0A914P7E1</accession>
<dbReference type="InterPro" id="IPR045632">
    <property type="entry name" value="DUF6314"/>
</dbReference>
<evidence type="ECO:0000259" key="1">
    <source>
        <dbReference type="Pfam" id="PF19834"/>
    </source>
</evidence>
<dbReference type="Pfam" id="PF19834">
    <property type="entry name" value="DUF6314"/>
    <property type="match status" value="1"/>
</dbReference>
<dbReference type="AlphaFoldDB" id="A0A914P7E1"/>
<protein>
    <submittedName>
        <fullName evidence="3">DUF6314 domain-containing protein</fullName>
    </submittedName>
</protein>
<keyword evidence="2" id="KW-1185">Reference proteome</keyword>
<feature type="domain" description="DUF6314" evidence="1">
    <location>
        <begin position="15"/>
        <end position="161"/>
    </location>
</feature>
<dbReference type="WBParaSite" id="PDA_v2.g11086.t1">
    <property type="protein sequence ID" value="PDA_v2.g11086.t1"/>
    <property type="gene ID" value="PDA_v2.g11086"/>
</dbReference>
<name>A0A914P7E1_9BILA</name>
<evidence type="ECO:0000313" key="3">
    <source>
        <dbReference type="WBParaSite" id="PDA_v2.g11086.t1"/>
    </source>
</evidence>
<reference evidence="3" key="1">
    <citation type="submission" date="2022-11" db="UniProtKB">
        <authorList>
            <consortium name="WormBaseParasite"/>
        </authorList>
    </citation>
    <scope>IDENTIFICATION</scope>
</reference>
<sequence length="167" mass="19306">MNQLANPAAITFASLVGKWSIDRQIFDKLSNLTAKVYGVAVISKQSQNELLYNEEIQVKWENSLETTSGSKLYKYVLSDSSKLEQYNSIYDREGNQGFEKMYDLNFYCDEASNILFANGEFQCGPDLYKAEYEFDSLKKFQLIYEVKGKSKNFVTKTIFRKSHFVVE</sequence>
<proteinExistence type="predicted"/>